<keyword evidence="3" id="KW-1185">Reference proteome</keyword>
<evidence type="ECO:0000256" key="1">
    <source>
        <dbReference type="SAM" id="MobiDB-lite"/>
    </source>
</evidence>
<evidence type="ECO:0000313" key="2">
    <source>
        <dbReference type="EMBL" id="GJT46928.1"/>
    </source>
</evidence>
<gene>
    <name evidence="2" type="ORF">Tco_0955643</name>
</gene>
<dbReference type="EMBL" id="BQNB010016025">
    <property type="protein sequence ID" value="GJT46928.1"/>
    <property type="molecule type" value="Genomic_DNA"/>
</dbReference>
<feature type="compositionally biased region" description="Basic residues" evidence="1">
    <location>
        <begin position="177"/>
        <end position="191"/>
    </location>
</feature>
<reference evidence="2" key="1">
    <citation type="journal article" date="2022" name="Int. J. Mol. Sci.">
        <title>Draft Genome of Tanacetum Coccineum: Genomic Comparison of Closely Related Tanacetum-Family Plants.</title>
        <authorList>
            <person name="Yamashiro T."/>
            <person name="Shiraishi A."/>
            <person name="Nakayama K."/>
            <person name="Satake H."/>
        </authorList>
    </citation>
    <scope>NUCLEOTIDE SEQUENCE</scope>
</reference>
<reference evidence="2" key="2">
    <citation type="submission" date="2022-01" db="EMBL/GenBank/DDBJ databases">
        <authorList>
            <person name="Yamashiro T."/>
            <person name="Shiraishi A."/>
            <person name="Satake H."/>
            <person name="Nakayama K."/>
        </authorList>
    </citation>
    <scope>NUCLEOTIDE SEQUENCE</scope>
</reference>
<protein>
    <submittedName>
        <fullName evidence="2">Uncharacterized protein</fullName>
    </submittedName>
</protein>
<name>A0ABQ5E7X6_9ASTR</name>
<evidence type="ECO:0000313" key="3">
    <source>
        <dbReference type="Proteomes" id="UP001151760"/>
    </source>
</evidence>
<comment type="caution">
    <text evidence="2">The sequence shown here is derived from an EMBL/GenBank/DDBJ whole genome shotgun (WGS) entry which is preliminary data.</text>
</comment>
<sequence>MSSITAQQAKLDLELVPKEKRLEIGKCYGRLNPGKIEREPTFQVVLDALALTLCYSTFLITADVPEVYMHQLWDSVYKHDTFYRFKLDKRKRFKLNLEVFKDIFKICPRVHGQDFDALPTDKEIVSFLRDLGHIREIHSLNDVGVDQMHQPCRTFAALINKSLSGKTSASTKEPSGKSKRVKRPAKKKPKAPVRVTTNAPSAAKIIPSVTSEGNGVKPGVPDVTEEESSKSEAESWGNDKDDSNNEQESSGEDSDQKNDKSDQKEDEDDEEVKDEFVKSSSNDFDDEDETKITNKVEGDEDEEMDYTTSELYDDVDIRLNEPVVTDKEFVQEEGTDAAMTNIQQGNENPKIV</sequence>
<feature type="compositionally biased region" description="Basic and acidic residues" evidence="1">
    <location>
        <begin position="254"/>
        <end position="263"/>
    </location>
</feature>
<accession>A0ABQ5E7X6</accession>
<feature type="compositionally biased region" description="Acidic residues" evidence="1">
    <location>
        <begin position="264"/>
        <end position="273"/>
    </location>
</feature>
<organism evidence="2 3">
    <name type="scientific">Tanacetum coccineum</name>
    <dbReference type="NCBI Taxonomy" id="301880"/>
    <lineage>
        <taxon>Eukaryota</taxon>
        <taxon>Viridiplantae</taxon>
        <taxon>Streptophyta</taxon>
        <taxon>Embryophyta</taxon>
        <taxon>Tracheophyta</taxon>
        <taxon>Spermatophyta</taxon>
        <taxon>Magnoliopsida</taxon>
        <taxon>eudicotyledons</taxon>
        <taxon>Gunneridae</taxon>
        <taxon>Pentapetalae</taxon>
        <taxon>asterids</taxon>
        <taxon>campanulids</taxon>
        <taxon>Asterales</taxon>
        <taxon>Asteraceae</taxon>
        <taxon>Asteroideae</taxon>
        <taxon>Anthemideae</taxon>
        <taxon>Anthemidinae</taxon>
        <taxon>Tanacetum</taxon>
    </lineage>
</organism>
<feature type="compositionally biased region" description="Basic and acidic residues" evidence="1">
    <location>
        <begin position="227"/>
        <end position="243"/>
    </location>
</feature>
<feature type="region of interest" description="Disordered" evidence="1">
    <location>
        <begin position="164"/>
        <end position="306"/>
    </location>
</feature>
<proteinExistence type="predicted"/>
<feature type="compositionally biased region" description="Polar residues" evidence="1">
    <location>
        <begin position="164"/>
        <end position="173"/>
    </location>
</feature>
<dbReference type="Proteomes" id="UP001151760">
    <property type="component" value="Unassembled WGS sequence"/>
</dbReference>